<dbReference type="Proteomes" id="UP001381693">
    <property type="component" value="Unassembled WGS sequence"/>
</dbReference>
<proteinExistence type="predicted"/>
<organism evidence="1 2">
    <name type="scientific">Halocaridina rubra</name>
    <name type="common">Hawaiian red shrimp</name>
    <dbReference type="NCBI Taxonomy" id="373956"/>
    <lineage>
        <taxon>Eukaryota</taxon>
        <taxon>Metazoa</taxon>
        <taxon>Ecdysozoa</taxon>
        <taxon>Arthropoda</taxon>
        <taxon>Crustacea</taxon>
        <taxon>Multicrustacea</taxon>
        <taxon>Malacostraca</taxon>
        <taxon>Eumalacostraca</taxon>
        <taxon>Eucarida</taxon>
        <taxon>Decapoda</taxon>
        <taxon>Pleocyemata</taxon>
        <taxon>Caridea</taxon>
        <taxon>Atyoidea</taxon>
        <taxon>Atyidae</taxon>
        <taxon>Halocaridina</taxon>
    </lineage>
</organism>
<evidence type="ECO:0000313" key="1">
    <source>
        <dbReference type="EMBL" id="KAK7067455.1"/>
    </source>
</evidence>
<dbReference type="AlphaFoldDB" id="A0AAN8WJQ4"/>
<comment type="caution">
    <text evidence="1">The sequence shown here is derived from an EMBL/GenBank/DDBJ whole genome shotgun (WGS) entry which is preliminary data.</text>
</comment>
<accession>A0AAN8WJQ4</accession>
<protein>
    <submittedName>
        <fullName evidence="1">Uncharacterized protein</fullName>
    </submittedName>
</protein>
<gene>
    <name evidence="1" type="ORF">SK128_021292</name>
</gene>
<evidence type="ECO:0000313" key="2">
    <source>
        <dbReference type="Proteomes" id="UP001381693"/>
    </source>
</evidence>
<keyword evidence="2" id="KW-1185">Reference proteome</keyword>
<sequence>MSFSIAIIFNKAVLNLEKHFKTQVARGICNVPRNLGLRILPPCSPACRKSRRNGAERGDWESPLLHLIPTKSQSIFFDSATPLIRRNMAME</sequence>
<reference evidence="1 2" key="1">
    <citation type="submission" date="2023-11" db="EMBL/GenBank/DDBJ databases">
        <title>Halocaridina rubra genome assembly.</title>
        <authorList>
            <person name="Smith C."/>
        </authorList>
    </citation>
    <scope>NUCLEOTIDE SEQUENCE [LARGE SCALE GENOMIC DNA]</scope>
    <source>
        <strain evidence="1">EP-1</strain>
        <tissue evidence="1">Whole</tissue>
    </source>
</reference>
<dbReference type="EMBL" id="JAXCGZ010018285">
    <property type="protein sequence ID" value="KAK7067455.1"/>
    <property type="molecule type" value="Genomic_DNA"/>
</dbReference>
<name>A0AAN8WJQ4_HALRR</name>